<dbReference type="GO" id="GO:0003677">
    <property type="term" value="F:DNA binding"/>
    <property type="evidence" value="ECO:0007669"/>
    <property type="project" value="UniProtKB-KW"/>
</dbReference>
<keyword evidence="3" id="KW-0238">DNA-binding</keyword>
<name>A0A839TQX0_9BACL</name>
<dbReference type="Pfam" id="PF12802">
    <property type="entry name" value="MarR_2"/>
    <property type="match status" value="1"/>
</dbReference>
<gene>
    <name evidence="7" type="ORF">FHS19_002734</name>
</gene>
<evidence type="ECO:0000259" key="6">
    <source>
        <dbReference type="Pfam" id="PF12802"/>
    </source>
</evidence>
<protein>
    <submittedName>
        <fullName evidence="7">Deoxyribonucleoside regulator</fullName>
    </submittedName>
</protein>
<proteinExistence type="inferred from homology"/>
<organism evidence="7 8">
    <name type="scientific">Paenibacillus rhizosphaerae</name>
    <dbReference type="NCBI Taxonomy" id="297318"/>
    <lineage>
        <taxon>Bacteria</taxon>
        <taxon>Bacillati</taxon>
        <taxon>Bacillota</taxon>
        <taxon>Bacilli</taxon>
        <taxon>Bacillales</taxon>
        <taxon>Paenibacillaceae</taxon>
        <taxon>Paenibacillus</taxon>
    </lineage>
</organism>
<dbReference type="InterPro" id="IPR000835">
    <property type="entry name" value="HTH_MarR-typ"/>
</dbReference>
<dbReference type="EMBL" id="JACHXJ010000002">
    <property type="protein sequence ID" value="MBB3128080.1"/>
    <property type="molecule type" value="Genomic_DNA"/>
</dbReference>
<dbReference type="Gene3D" id="3.40.50.1360">
    <property type="match status" value="1"/>
</dbReference>
<evidence type="ECO:0000256" key="1">
    <source>
        <dbReference type="ARBA" id="ARBA00010466"/>
    </source>
</evidence>
<evidence type="ECO:0000313" key="8">
    <source>
        <dbReference type="Proteomes" id="UP000517523"/>
    </source>
</evidence>
<evidence type="ECO:0000313" key="7">
    <source>
        <dbReference type="EMBL" id="MBB3128080.1"/>
    </source>
</evidence>
<dbReference type="Gene3D" id="1.10.10.10">
    <property type="entry name" value="Winged helix-like DNA-binding domain superfamily/Winged helix DNA-binding domain"/>
    <property type="match status" value="1"/>
</dbReference>
<comment type="caution">
    <text evidence="7">The sequence shown here is derived from an EMBL/GenBank/DDBJ whole genome shotgun (WGS) entry which is preliminary data.</text>
</comment>
<dbReference type="InterPro" id="IPR013324">
    <property type="entry name" value="RNA_pol_sigma_r3/r4-like"/>
</dbReference>
<dbReference type="AlphaFoldDB" id="A0A839TQX0"/>
<dbReference type="InterPro" id="IPR037171">
    <property type="entry name" value="NagB/RpiA_transferase-like"/>
</dbReference>
<dbReference type="PANTHER" id="PTHR34294:SF1">
    <property type="entry name" value="TRANSCRIPTIONAL REGULATOR LSRR"/>
    <property type="match status" value="1"/>
</dbReference>
<evidence type="ECO:0000256" key="2">
    <source>
        <dbReference type="ARBA" id="ARBA00023015"/>
    </source>
</evidence>
<feature type="domain" description="HTH marR-type" evidence="6">
    <location>
        <begin position="37"/>
        <end position="68"/>
    </location>
</feature>
<dbReference type="Pfam" id="PF04198">
    <property type="entry name" value="Sugar-bind"/>
    <property type="match status" value="1"/>
</dbReference>
<dbReference type="Proteomes" id="UP000517523">
    <property type="component" value="Unassembled WGS sequence"/>
</dbReference>
<evidence type="ECO:0000256" key="4">
    <source>
        <dbReference type="ARBA" id="ARBA00023163"/>
    </source>
</evidence>
<dbReference type="InterPro" id="IPR036388">
    <property type="entry name" value="WH-like_DNA-bd_sf"/>
</dbReference>
<dbReference type="InterPro" id="IPR051054">
    <property type="entry name" value="SorC_transcr_regulators"/>
</dbReference>
<comment type="similarity">
    <text evidence="1">Belongs to the SorC transcriptional regulatory family.</text>
</comment>
<dbReference type="InterPro" id="IPR007324">
    <property type="entry name" value="Sugar-bd_dom_put"/>
</dbReference>
<evidence type="ECO:0000256" key="3">
    <source>
        <dbReference type="ARBA" id="ARBA00023125"/>
    </source>
</evidence>
<dbReference type="SUPFAM" id="SSF88659">
    <property type="entry name" value="Sigma3 and sigma4 domains of RNA polymerase sigma factors"/>
    <property type="match status" value="1"/>
</dbReference>
<keyword evidence="2" id="KW-0805">Transcription regulation</keyword>
<feature type="domain" description="Sugar-binding" evidence="5">
    <location>
        <begin position="77"/>
        <end position="325"/>
    </location>
</feature>
<accession>A0A839TQX0</accession>
<dbReference type="PANTHER" id="PTHR34294">
    <property type="entry name" value="TRANSCRIPTIONAL REGULATOR-RELATED"/>
    <property type="match status" value="1"/>
</dbReference>
<dbReference type="GO" id="GO:0003700">
    <property type="term" value="F:DNA-binding transcription factor activity"/>
    <property type="evidence" value="ECO:0007669"/>
    <property type="project" value="InterPro"/>
</dbReference>
<evidence type="ECO:0000259" key="5">
    <source>
        <dbReference type="Pfam" id="PF04198"/>
    </source>
</evidence>
<dbReference type="SUPFAM" id="SSF100950">
    <property type="entry name" value="NagB/RpiA/CoA transferase-like"/>
    <property type="match status" value="1"/>
</dbReference>
<dbReference type="GO" id="GO:0030246">
    <property type="term" value="F:carbohydrate binding"/>
    <property type="evidence" value="ECO:0007669"/>
    <property type="project" value="InterPro"/>
</dbReference>
<reference evidence="7 8" key="1">
    <citation type="submission" date="2020-08" db="EMBL/GenBank/DDBJ databases">
        <title>Genomic Encyclopedia of Type Strains, Phase III (KMG-III): the genomes of soil and plant-associated and newly described type strains.</title>
        <authorList>
            <person name="Whitman W."/>
        </authorList>
    </citation>
    <scope>NUCLEOTIDE SEQUENCE [LARGE SCALE GENOMIC DNA]</scope>
    <source>
        <strain evidence="7 8">CECT 5831</strain>
    </source>
</reference>
<keyword evidence="4" id="KW-0804">Transcription</keyword>
<sequence>MQAKSCESGTSELKTMDIERQRLAIEAARLYYQSDYSQQDIAERLGVSRPTVSRLLQHAKEQGYVRIEIVDPGEDLNVLGRKLKRKYGLDTVQVCYSPLNQYEEIKKHISKKAAEFLHEIVQDKDIIGVTWGTTMHAVALQLAPKQVKGVEVVQLKGGVSHSHVNTYAAETVNLFAEAFQTVARYLPLPVIFDNIELKRIVEEDRHISRIIELGKQANIAVFTVGTVKEDALLFRLGYFNEQEQDLLKKSGAGDICSRFFDETGEICSEEINNRTVGIDLHELRKKEKSILVAGGERKVEAIQAALAGKYANILITDQFTAQALIS</sequence>